<reference evidence="3 4" key="1">
    <citation type="journal article" date="2019" name="Nat. Ecol. Evol.">
        <title>Megaphylogeny resolves global patterns of mushroom evolution.</title>
        <authorList>
            <person name="Varga T."/>
            <person name="Krizsan K."/>
            <person name="Foldi C."/>
            <person name="Dima B."/>
            <person name="Sanchez-Garcia M."/>
            <person name="Sanchez-Ramirez S."/>
            <person name="Szollosi G.J."/>
            <person name="Szarkandi J.G."/>
            <person name="Papp V."/>
            <person name="Albert L."/>
            <person name="Andreopoulos W."/>
            <person name="Angelini C."/>
            <person name="Antonin V."/>
            <person name="Barry K.W."/>
            <person name="Bougher N.L."/>
            <person name="Buchanan P."/>
            <person name="Buyck B."/>
            <person name="Bense V."/>
            <person name="Catcheside P."/>
            <person name="Chovatia M."/>
            <person name="Cooper J."/>
            <person name="Damon W."/>
            <person name="Desjardin D."/>
            <person name="Finy P."/>
            <person name="Geml J."/>
            <person name="Haridas S."/>
            <person name="Hughes K."/>
            <person name="Justo A."/>
            <person name="Karasinski D."/>
            <person name="Kautmanova I."/>
            <person name="Kiss B."/>
            <person name="Kocsube S."/>
            <person name="Kotiranta H."/>
            <person name="LaButti K.M."/>
            <person name="Lechner B.E."/>
            <person name="Liimatainen K."/>
            <person name="Lipzen A."/>
            <person name="Lukacs Z."/>
            <person name="Mihaltcheva S."/>
            <person name="Morgado L.N."/>
            <person name="Niskanen T."/>
            <person name="Noordeloos M.E."/>
            <person name="Ohm R.A."/>
            <person name="Ortiz-Santana B."/>
            <person name="Ovrebo C."/>
            <person name="Racz N."/>
            <person name="Riley R."/>
            <person name="Savchenko A."/>
            <person name="Shiryaev A."/>
            <person name="Soop K."/>
            <person name="Spirin V."/>
            <person name="Szebenyi C."/>
            <person name="Tomsovsky M."/>
            <person name="Tulloss R.E."/>
            <person name="Uehling J."/>
            <person name="Grigoriev I.V."/>
            <person name="Vagvolgyi C."/>
            <person name="Papp T."/>
            <person name="Martin F.M."/>
            <person name="Miettinen O."/>
            <person name="Hibbett D.S."/>
            <person name="Nagy L.G."/>
        </authorList>
    </citation>
    <scope>NUCLEOTIDE SEQUENCE [LARGE SCALE GENOMIC DNA]</scope>
    <source>
        <strain evidence="3 4">CBS 166.37</strain>
    </source>
</reference>
<protein>
    <submittedName>
        <fullName evidence="3">Uncharacterized protein</fullName>
    </submittedName>
</protein>
<dbReference type="AlphaFoldDB" id="A0A5C3LVV1"/>
<keyword evidence="4" id="KW-1185">Reference proteome</keyword>
<sequence>MVDERQRNQTMGLAASLQSFVMCGFSYITTFVVDMSANRTANAEPRQSHHSPDHKISAHPASSLAMSR</sequence>
<gene>
    <name evidence="3" type="ORF">BDQ12DRAFT_686321</name>
</gene>
<evidence type="ECO:0000256" key="2">
    <source>
        <dbReference type="SAM" id="Phobius"/>
    </source>
</evidence>
<keyword evidence="2" id="KW-1133">Transmembrane helix</keyword>
<feature type="transmembrane region" description="Helical" evidence="2">
    <location>
        <begin position="12"/>
        <end position="33"/>
    </location>
</feature>
<keyword evidence="2" id="KW-0472">Membrane</keyword>
<dbReference type="EMBL" id="ML213612">
    <property type="protein sequence ID" value="TFK36677.1"/>
    <property type="molecule type" value="Genomic_DNA"/>
</dbReference>
<accession>A0A5C3LVV1</accession>
<evidence type="ECO:0000313" key="3">
    <source>
        <dbReference type="EMBL" id="TFK36677.1"/>
    </source>
</evidence>
<dbReference type="Proteomes" id="UP000308652">
    <property type="component" value="Unassembled WGS sequence"/>
</dbReference>
<evidence type="ECO:0000256" key="1">
    <source>
        <dbReference type="SAM" id="MobiDB-lite"/>
    </source>
</evidence>
<proteinExistence type="predicted"/>
<name>A0A5C3LVV1_9AGAR</name>
<evidence type="ECO:0000313" key="4">
    <source>
        <dbReference type="Proteomes" id="UP000308652"/>
    </source>
</evidence>
<feature type="region of interest" description="Disordered" evidence="1">
    <location>
        <begin position="40"/>
        <end position="68"/>
    </location>
</feature>
<feature type="compositionally biased region" description="Basic and acidic residues" evidence="1">
    <location>
        <begin position="46"/>
        <end position="56"/>
    </location>
</feature>
<keyword evidence="2" id="KW-0812">Transmembrane</keyword>
<organism evidence="3 4">
    <name type="scientific">Crucibulum laeve</name>
    <dbReference type="NCBI Taxonomy" id="68775"/>
    <lineage>
        <taxon>Eukaryota</taxon>
        <taxon>Fungi</taxon>
        <taxon>Dikarya</taxon>
        <taxon>Basidiomycota</taxon>
        <taxon>Agaricomycotina</taxon>
        <taxon>Agaricomycetes</taxon>
        <taxon>Agaricomycetidae</taxon>
        <taxon>Agaricales</taxon>
        <taxon>Agaricineae</taxon>
        <taxon>Nidulariaceae</taxon>
        <taxon>Crucibulum</taxon>
    </lineage>
</organism>